<name>A0A816APG5_9BILA</name>
<dbReference type="Proteomes" id="UP000663855">
    <property type="component" value="Unassembled WGS sequence"/>
</dbReference>
<gene>
    <name evidence="2" type="ORF">BYL167_LOCUS69558</name>
    <name evidence="1" type="ORF">CJN711_LOCUS34850</name>
</gene>
<accession>A0A816APG5</accession>
<evidence type="ECO:0000313" key="3">
    <source>
        <dbReference type="Proteomes" id="UP000663855"/>
    </source>
</evidence>
<evidence type="ECO:0000313" key="1">
    <source>
        <dbReference type="EMBL" id="CAF1598387.1"/>
    </source>
</evidence>
<feature type="non-terminal residue" evidence="1">
    <location>
        <position position="1"/>
    </location>
</feature>
<protein>
    <submittedName>
        <fullName evidence="1">Uncharacterized protein</fullName>
    </submittedName>
</protein>
<evidence type="ECO:0000313" key="2">
    <source>
        <dbReference type="EMBL" id="CAF5137343.1"/>
    </source>
</evidence>
<dbReference type="EMBL" id="CAJOBH010250588">
    <property type="protein sequence ID" value="CAF5137343.1"/>
    <property type="molecule type" value="Genomic_DNA"/>
</dbReference>
<reference evidence="1" key="1">
    <citation type="submission" date="2021-02" db="EMBL/GenBank/DDBJ databases">
        <authorList>
            <person name="Nowell W R."/>
        </authorList>
    </citation>
    <scope>NUCLEOTIDE SEQUENCE</scope>
</reference>
<dbReference type="EMBL" id="CAJNOV010016989">
    <property type="protein sequence ID" value="CAF1598387.1"/>
    <property type="molecule type" value="Genomic_DNA"/>
</dbReference>
<organism evidence="1 3">
    <name type="scientific">Rotaria magnacalcarata</name>
    <dbReference type="NCBI Taxonomy" id="392030"/>
    <lineage>
        <taxon>Eukaryota</taxon>
        <taxon>Metazoa</taxon>
        <taxon>Spiralia</taxon>
        <taxon>Gnathifera</taxon>
        <taxon>Rotifera</taxon>
        <taxon>Eurotatoria</taxon>
        <taxon>Bdelloidea</taxon>
        <taxon>Philodinida</taxon>
        <taxon>Philodinidae</taxon>
        <taxon>Rotaria</taxon>
    </lineage>
</organism>
<comment type="caution">
    <text evidence="1">The sequence shown here is derived from an EMBL/GenBank/DDBJ whole genome shotgun (WGS) entry which is preliminary data.</text>
</comment>
<dbReference type="Proteomes" id="UP000681967">
    <property type="component" value="Unassembled WGS sequence"/>
</dbReference>
<sequence>LLPFQWQGCPL</sequence>
<proteinExistence type="predicted"/>